<evidence type="ECO:0008006" key="4">
    <source>
        <dbReference type="Google" id="ProtNLM"/>
    </source>
</evidence>
<gene>
    <name evidence="2" type="ORF">OHJ16_10130</name>
</gene>
<dbReference type="EMBL" id="JAPTMY010000021">
    <property type="protein sequence ID" value="MCZ0858399.1"/>
    <property type="molecule type" value="Genomic_DNA"/>
</dbReference>
<evidence type="ECO:0000313" key="2">
    <source>
        <dbReference type="EMBL" id="MCZ0858399.1"/>
    </source>
</evidence>
<organism evidence="2 3">
    <name type="scientific">Actinomyces israelii</name>
    <dbReference type="NCBI Taxonomy" id="1659"/>
    <lineage>
        <taxon>Bacteria</taxon>
        <taxon>Bacillati</taxon>
        <taxon>Actinomycetota</taxon>
        <taxon>Actinomycetes</taxon>
        <taxon>Actinomycetales</taxon>
        <taxon>Actinomycetaceae</taxon>
        <taxon>Actinomyces</taxon>
    </lineage>
</organism>
<comment type="caution">
    <text evidence="2">The sequence shown here is derived from an EMBL/GenBank/DDBJ whole genome shotgun (WGS) entry which is preliminary data.</text>
</comment>
<evidence type="ECO:0000256" key="1">
    <source>
        <dbReference type="SAM" id="MobiDB-lite"/>
    </source>
</evidence>
<evidence type="ECO:0000313" key="3">
    <source>
        <dbReference type="Proteomes" id="UP001072034"/>
    </source>
</evidence>
<reference evidence="2" key="1">
    <citation type="submission" date="2022-10" db="EMBL/GenBank/DDBJ databases">
        <title>Genome sequence of Actinomyces israelii ATCC 10048.</title>
        <authorList>
            <person name="Watt R.M."/>
            <person name="Tong W.M."/>
        </authorList>
    </citation>
    <scope>NUCLEOTIDE SEQUENCE</scope>
    <source>
        <strain evidence="2">ATCC 10048</strain>
    </source>
</reference>
<protein>
    <recommendedName>
        <fullName evidence="4">SWIM-type domain-containing protein</fullName>
    </recommendedName>
</protein>
<dbReference type="RefSeq" id="WP_268917796.1">
    <property type="nucleotide sequence ID" value="NZ_JAPTMY010000021.1"/>
</dbReference>
<feature type="region of interest" description="Disordered" evidence="1">
    <location>
        <begin position="101"/>
        <end position="147"/>
    </location>
</feature>
<dbReference type="Proteomes" id="UP001072034">
    <property type="component" value="Unassembled WGS sequence"/>
</dbReference>
<proteinExistence type="predicted"/>
<keyword evidence="3" id="KW-1185">Reference proteome</keyword>
<accession>A0ABT4I9H7</accession>
<feature type="compositionally biased region" description="Low complexity" evidence="1">
    <location>
        <begin position="101"/>
        <end position="136"/>
    </location>
</feature>
<name>A0ABT4I9H7_9ACTO</name>
<sequence length="699" mass="71610">MSGLPAWSAVYTAFDDAALAALANRGLVRRGRAALAAGRVEARDIGQDGATIAVTAAGQPAIPVVLGDGGPGRARCPCPVAGVCVHVVAACLWMREAAAGSGTGAEAPAPPGAARAGAGEPDAPGPAASSGLGARPEAPLEPHPGIAGEDDPVLAEVLAWEPAAVEKALGVAALRRVAAADAGADPARLAAETRLSRAPGRLSVTWPGAPEVVVIAGLGPGGMVVAGRHARLAHAAWRLRAVVRLFAIAGRSWPWNVREVSLSADQRRLLASATAVVETVIAAGISHAGPRSAHELDRLARAARLEEIPRLSRLLSSAAGVVGAVARRDDGVDEAAALSALAAAWSLTRALDTAGAAPDPALLGRAEAQQARPGLLVPLSATWWLTPSGSRGLTARFWDLDNRRLESVTTGRAAGADPAFQRSEDAPLMWGAPVRTLLSGPLRLKGATRRGDGALAPSTRTAVTRCGGYDDIDLAALADELGSLRRGPRAAGFEAPAPPVRLLLPGASGLGRIDVDEIHQQYVWPVHDAAGRGHLLRLAPDGAESCLVAAVLARSLPVVAITVEGDRPAGIYVRSEGALALLSPTISSVRADAPGFYRRLAERLKRLRAGASVLAPPREAGPIESLCTDVHEALTALAASGALRAEGTTAHVLATRTRAARDLQLQTLAAALTEVEQRPGPGAVLRACAVVDRVRALAR</sequence>